<accession>A0A6G0SXL0</accession>
<protein>
    <submittedName>
        <fullName evidence="1">Uncharacterized protein</fullName>
    </submittedName>
</protein>
<dbReference type="EMBL" id="VYZN01000511">
    <property type="protein sequence ID" value="KAE9522888.1"/>
    <property type="molecule type" value="Genomic_DNA"/>
</dbReference>
<name>A0A6G0SXL0_APHGL</name>
<comment type="caution">
    <text evidence="1">The sequence shown here is derived from an EMBL/GenBank/DDBJ whole genome shotgun (WGS) entry which is preliminary data.</text>
</comment>
<gene>
    <name evidence="1" type="ORF">AGLY_016699</name>
</gene>
<reference evidence="1 2" key="1">
    <citation type="submission" date="2019-08" db="EMBL/GenBank/DDBJ databases">
        <title>The genome of the soybean aphid Biotype 1, its phylome, world population structure and adaptation to the North American continent.</title>
        <authorList>
            <person name="Giordano R."/>
            <person name="Donthu R.K."/>
            <person name="Hernandez A.G."/>
            <person name="Wright C.L."/>
            <person name="Zimin A.V."/>
        </authorList>
    </citation>
    <scope>NUCLEOTIDE SEQUENCE [LARGE SCALE GENOMIC DNA]</scope>
    <source>
        <tissue evidence="1">Whole aphids</tissue>
    </source>
</reference>
<dbReference type="AlphaFoldDB" id="A0A6G0SXL0"/>
<sequence length="218" mass="25122">MNIAQVLNTVIIIEEAYRVPITVNGENKIIARLTEPGMKTAIRANCKRNKTFNLSTLTRRGDNYMVKPEQRPNKKITNFENEDDPIRARTPESVKRIRCESSKKYDHKKQKFRSEWLVDSKYSNWLCRVPNNDLMAKCKLCPSEMTAELSVLKKHALTKKHLSCVSSIGTRQQPINNFINDGKKLKEIEQTKRAEILLCGFLCEHDLTFNVMSHLSAV</sequence>
<keyword evidence="2" id="KW-1185">Reference proteome</keyword>
<dbReference type="OrthoDB" id="6593820at2759"/>
<evidence type="ECO:0000313" key="1">
    <source>
        <dbReference type="EMBL" id="KAE9522888.1"/>
    </source>
</evidence>
<organism evidence="1 2">
    <name type="scientific">Aphis glycines</name>
    <name type="common">Soybean aphid</name>
    <dbReference type="NCBI Taxonomy" id="307491"/>
    <lineage>
        <taxon>Eukaryota</taxon>
        <taxon>Metazoa</taxon>
        <taxon>Ecdysozoa</taxon>
        <taxon>Arthropoda</taxon>
        <taxon>Hexapoda</taxon>
        <taxon>Insecta</taxon>
        <taxon>Pterygota</taxon>
        <taxon>Neoptera</taxon>
        <taxon>Paraneoptera</taxon>
        <taxon>Hemiptera</taxon>
        <taxon>Sternorrhyncha</taxon>
        <taxon>Aphidomorpha</taxon>
        <taxon>Aphidoidea</taxon>
        <taxon>Aphididae</taxon>
        <taxon>Aphidini</taxon>
        <taxon>Aphis</taxon>
        <taxon>Aphis</taxon>
    </lineage>
</organism>
<dbReference type="Proteomes" id="UP000475862">
    <property type="component" value="Unassembled WGS sequence"/>
</dbReference>
<proteinExistence type="predicted"/>
<evidence type="ECO:0000313" key="2">
    <source>
        <dbReference type="Proteomes" id="UP000475862"/>
    </source>
</evidence>